<dbReference type="PANTHER" id="PTHR21355">
    <property type="entry name" value="G-PROTEIN COUPLED RECEPTOR-ASSOCIATED PROTEIN LMBRD2"/>
    <property type="match status" value="1"/>
</dbReference>
<evidence type="ECO:0000313" key="8">
    <source>
        <dbReference type="EMBL" id="BES95624.1"/>
    </source>
</evidence>
<feature type="transmembrane region" description="Helical" evidence="7">
    <location>
        <begin position="505"/>
        <end position="522"/>
    </location>
</feature>
<organism evidence="8 9">
    <name type="scientific">Nesidiocoris tenuis</name>
    <dbReference type="NCBI Taxonomy" id="355587"/>
    <lineage>
        <taxon>Eukaryota</taxon>
        <taxon>Metazoa</taxon>
        <taxon>Ecdysozoa</taxon>
        <taxon>Arthropoda</taxon>
        <taxon>Hexapoda</taxon>
        <taxon>Insecta</taxon>
        <taxon>Pterygota</taxon>
        <taxon>Neoptera</taxon>
        <taxon>Paraneoptera</taxon>
        <taxon>Hemiptera</taxon>
        <taxon>Heteroptera</taxon>
        <taxon>Panheteroptera</taxon>
        <taxon>Cimicomorpha</taxon>
        <taxon>Miridae</taxon>
        <taxon>Dicyphina</taxon>
        <taxon>Nesidiocoris</taxon>
    </lineage>
</organism>
<feature type="transmembrane region" description="Helical" evidence="7">
    <location>
        <begin position="405"/>
        <end position="427"/>
    </location>
</feature>
<keyword evidence="9" id="KW-1185">Reference proteome</keyword>
<accession>A0ABN7AWD9</accession>
<feature type="transmembrane region" description="Helical" evidence="7">
    <location>
        <begin position="6"/>
        <end position="25"/>
    </location>
</feature>
<keyword evidence="4 7" id="KW-1133">Transmembrane helix</keyword>
<feature type="transmembrane region" description="Helical" evidence="7">
    <location>
        <begin position="97"/>
        <end position="116"/>
    </location>
</feature>
<evidence type="ECO:0000256" key="3">
    <source>
        <dbReference type="ARBA" id="ARBA00022692"/>
    </source>
</evidence>
<gene>
    <name evidence="8" type="ORF">NTJ_08433</name>
</gene>
<feature type="transmembrane region" description="Helical" evidence="7">
    <location>
        <begin position="175"/>
        <end position="191"/>
    </location>
</feature>
<feature type="transmembrane region" description="Helical" evidence="7">
    <location>
        <begin position="136"/>
        <end position="155"/>
    </location>
</feature>
<keyword evidence="5 7" id="KW-0472">Membrane</keyword>
<dbReference type="Proteomes" id="UP001307889">
    <property type="component" value="Chromosome 6"/>
</dbReference>
<feature type="transmembrane region" description="Helical" evidence="7">
    <location>
        <begin position="358"/>
        <end position="375"/>
    </location>
</feature>
<evidence type="ECO:0000313" key="9">
    <source>
        <dbReference type="Proteomes" id="UP001307889"/>
    </source>
</evidence>
<feature type="compositionally biased region" description="Basic and acidic residues" evidence="6">
    <location>
        <begin position="562"/>
        <end position="575"/>
    </location>
</feature>
<evidence type="ECO:0000256" key="4">
    <source>
        <dbReference type="ARBA" id="ARBA00022989"/>
    </source>
</evidence>
<evidence type="ECO:0000256" key="6">
    <source>
        <dbReference type="SAM" id="MobiDB-lite"/>
    </source>
</evidence>
<name>A0ABN7AWD9_9HEMI</name>
<evidence type="ECO:0000256" key="1">
    <source>
        <dbReference type="ARBA" id="ARBA00004141"/>
    </source>
</evidence>
<feature type="region of interest" description="Disordered" evidence="6">
    <location>
        <begin position="557"/>
        <end position="592"/>
    </location>
</feature>
<feature type="transmembrane region" description="Helical" evidence="7">
    <location>
        <begin position="32"/>
        <end position="52"/>
    </location>
</feature>
<dbReference type="InterPro" id="IPR006876">
    <property type="entry name" value="LMBR1-like_membr_prot"/>
</dbReference>
<dbReference type="Pfam" id="PF04791">
    <property type="entry name" value="LMBR1"/>
    <property type="match status" value="1"/>
</dbReference>
<evidence type="ECO:0000256" key="2">
    <source>
        <dbReference type="ARBA" id="ARBA00010487"/>
    </source>
</evidence>
<dbReference type="InterPro" id="IPR051584">
    <property type="entry name" value="GPCR-associated_LMBR1"/>
</dbReference>
<comment type="subcellular location">
    <subcellularLocation>
        <location evidence="1">Membrane</location>
        <topology evidence="1">Multi-pass membrane protein</topology>
    </subcellularLocation>
</comment>
<sequence>MTSGALIADVVLTFCLAAGILYKYGNIKKQNGIVTFAVLIAWYFSFLIIFVLPLDVSNTVYRQCVEAENSTDVNTTSTCKVPWSHVPDTVFPNLWRIVYWTSQFLTWLILPLMQSYAKAGEFTVRGKLKSALVDNAIYYGSYLFICGVLLIYIAVKPGLQLDGQKIKAIASSASNTWGLLLLVGLLGYALVEIPRSLWLSATPGYRLQRAYFKVAKISVDKSEAEETLDDVLESIQSMASCVRPRDPLYAEMETVIQKVPQNLLQKNKIQSAAAHADSMVSPTLKSLVRIHKQLIKALHTSKRCETQWQLALQKVILLEDIQRNRHSNMRTFKHTFANTPALFSPTFEWYWRCMMQDYIYRAGAVICGLLSAMVVWSELTFFNKSPVLSLFAVFLNLARDTYDYFTIEILSTLIIAYLCFCAYSTVLKIRVLNYYYLAPHHQTDEHSLIFSGMMLCRLTPPMCLNFLGLIHMDNHIIKTQIMEPYYTQVMGHMVVLSIISDGFNIYFPMAVLAFCLATYFSLGSRLLSLIGFQQFLDDDELTAELVDEGRELVSREKRKRQRSEETAERRREYQERFGSQRQGNQDRDTVINTGMLRDSTSRSNLLASAEPIAVYQTETQNDYRILPPTGLFDDI</sequence>
<dbReference type="PANTHER" id="PTHR21355:SF0">
    <property type="entry name" value="G-PROTEIN COUPLED RECEPTOR-ASSOCIATED PROTEIN LMBRD2"/>
    <property type="match status" value="1"/>
</dbReference>
<evidence type="ECO:0000256" key="7">
    <source>
        <dbReference type="SAM" id="Phobius"/>
    </source>
</evidence>
<evidence type="ECO:0000256" key="5">
    <source>
        <dbReference type="ARBA" id="ARBA00023136"/>
    </source>
</evidence>
<comment type="similarity">
    <text evidence="2">Belongs to the LIMR family.</text>
</comment>
<proteinExistence type="inferred from homology"/>
<dbReference type="EMBL" id="AP028914">
    <property type="protein sequence ID" value="BES95624.1"/>
    <property type="molecule type" value="Genomic_DNA"/>
</dbReference>
<reference evidence="8 9" key="1">
    <citation type="submission" date="2023-09" db="EMBL/GenBank/DDBJ databases">
        <title>Nesidiocoris tenuis whole genome shotgun sequence.</title>
        <authorList>
            <person name="Shibata T."/>
            <person name="Shimoda M."/>
            <person name="Kobayashi T."/>
            <person name="Uehara T."/>
        </authorList>
    </citation>
    <scope>NUCLEOTIDE SEQUENCE [LARGE SCALE GENOMIC DNA]</scope>
    <source>
        <strain evidence="8 9">Japan</strain>
    </source>
</reference>
<protein>
    <submittedName>
        <fullName evidence="8">LMBR1 domain-containing protein</fullName>
    </submittedName>
</protein>
<keyword evidence="3 7" id="KW-0812">Transmembrane</keyword>